<dbReference type="GO" id="GO:0016020">
    <property type="term" value="C:membrane"/>
    <property type="evidence" value="ECO:0007669"/>
    <property type="project" value="UniProtKB-SubCell"/>
</dbReference>
<evidence type="ECO:0000256" key="2">
    <source>
        <dbReference type="ARBA" id="ARBA00022692"/>
    </source>
</evidence>
<feature type="transmembrane region" description="Helical" evidence="6">
    <location>
        <begin position="442"/>
        <end position="464"/>
    </location>
</feature>
<dbReference type="InParanoid" id="A0A078AEA3"/>
<evidence type="ECO:0000313" key="7">
    <source>
        <dbReference type="EMBL" id="CDW80166.1"/>
    </source>
</evidence>
<feature type="transmembrane region" description="Helical" evidence="6">
    <location>
        <begin position="12"/>
        <end position="34"/>
    </location>
</feature>
<dbReference type="Proteomes" id="UP000039865">
    <property type="component" value="Unassembled WGS sequence"/>
</dbReference>
<feature type="transmembrane region" description="Helical" evidence="6">
    <location>
        <begin position="284"/>
        <end position="308"/>
    </location>
</feature>
<keyword evidence="8" id="KW-1185">Reference proteome</keyword>
<proteinExistence type="predicted"/>
<dbReference type="Pfam" id="PF00335">
    <property type="entry name" value="Tetraspanin"/>
    <property type="match status" value="1"/>
</dbReference>
<feature type="transmembrane region" description="Helical" evidence="6">
    <location>
        <begin position="85"/>
        <end position="105"/>
    </location>
</feature>
<organism evidence="7 8">
    <name type="scientific">Stylonychia lemnae</name>
    <name type="common">Ciliate</name>
    <dbReference type="NCBI Taxonomy" id="5949"/>
    <lineage>
        <taxon>Eukaryota</taxon>
        <taxon>Sar</taxon>
        <taxon>Alveolata</taxon>
        <taxon>Ciliophora</taxon>
        <taxon>Intramacronucleata</taxon>
        <taxon>Spirotrichea</taxon>
        <taxon>Stichotrichia</taxon>
        <taxon>Sporadotrichida</taxon>
        <taxon>Oxytrichidae</taxon>
        <taxon>Stylonychinae</taxon>
        <taxon>Stylonychia</taxon>
    </lineage>
</organism>
<feature type="compositionally biased region" description="Low complexity" evidence="5">
    <location>
        <begin position="679"/>
        <end position="694"/>
    </location>
</feature>
<accession>A0A078AEA3</accession>
<sequence length="746" mass="85577">MCCCSVKCCRIYLAVIAVIIIIAGIVVCIFSGLVKNEAIFDSNDDFQKYGRIPFALILSLGIILLLTGLYTFITSYKYNRIMRIILGFLGFNLFITLIVSGSILIEVYNSGMDLMDDNICGTLDIKQYKENDDMHNLVLFAGFYDFVLLNLSNEFMCSDVCPCKKVDVNLWSENQLNFASRTKFQYDDKRYDVEQGFSPLIFLENGGYSNFYDCLQVDKMVDKKYPNKSALIPKGILQIIKKLENSYFCNNFCESSVFFLFRDITEGPPKSSCQKPIKDMLKRLLENGGIICFFASFSSIFLLLGLFFNCRYKNMTDYENWQKQVQDNENGYAIEEYKIEDSNDIGYQSRQSQKGLHLRQNDIGSRSVNIIDGQVQVEYVLSINQESTRDNSHLKQSINDDMRKVGNYIFYVILGLGLIVAILGLFGFLTIKCHKKCCNCCYGFWILMWGLIFGAVGILLVLVGDAVCGSSTNSKYNNLLKDISDTLNSIDKDINKWSAQSFCTTECPCNSDMQVRLWNEARLNQVYRTQNTTFVKNGFTYYAIYRNGSDGYRSFDKCLTGYLYQKDSSKYKLSDFTSKFVKEIENLFDCNGICNPGIFYTYKDLKEGPPNQDCMESLRKTFKNVTVNVGITLVVSFIFCFIAFVTQYWLCRPMPKDEHRHGHDDKKKHDKHHKHMPVQQNTQNGYQQTQGYQNTMPNQVAPYGPVDTSVSYNGGVSPNNSYMGQMNYQHSPNIQYQNGYNGYKQY</sequence>
<evidence type="ECO:0000256" key="1">
    <source>
        <dbReference type="ARBA" id="ARBA00004141"/>
    </source>
</evidence>
<dbReference type="InterPro" id="IPR018499">
    <property type="entry name" value="Tetraspanin/Peripherin"/>
</dbReference>
<evidence type="ECO:0000256" key="6">
    <source>
        <dbReference type="SAM" id="Phobius"/>
    </source>
</evidence>
<dbReference type="SUPFAM" id="SSF81665">
    <property type="entry name" value="Calcium ATPase, transmembrane domain M"/>
    <property type="match status" value="1"/>
</dbReference>
<reference evidence="7 8" key="1">
    <citation type="submission" date="2014-06" db="EMBL/GenBank/DDBJ databases">
        <authorList>
            <person name="Swart Estienne"/>
        </authorList>
    </citation>
    <scope>NUCLEOTIDE SEQUENCE [LARGE SCALE GENOMIC DNA]</scope>
    <source>
        <strain evidence="7 8">130c</strain>
    </source>
</reference>
<feature type="transmembrane region" description="Helical" evidence="6">
    <location>
        <begin position="629"/>
        <end position="650"/>
    </location>
</feature>
<gene>
    <name evidence="7" type="primary">Contig6126.g286</name>
    <name evidence="7" type="ORF">STYLEM_9162</name>
</gene>
<evidence type="ECO:0000256" key="3">
    <source>
        <dbReference type="ARBA" id="ARBA00022989"/>
    </source>
</evidence>
<dbReference type="InterPro" id="IPR023298">
    <property type="entry name" value="ATPase_P-typ_TM_dom_sf"/>
</dbReference>
<dbReference type="EMBL" id="CCKQ01008701">
    <property type="protein sequence ID" value="CDW80166.1"/>
    <property type="molecule type" value="Genomic_DNA"/>
</dbReference>
<dbReference type="AlphaFoldDB" id="A0A078AEA3"/>
<evidence type="ECO:0008006" key="9">
    <source>
        <dbReference type="Google" id="ProtNLM"/>
    </source>
</evidence>
<feature type="transmembrane region" description="Helical" evidence="6">
    <location>
        <begin position="54"/>
        <end position="73"/>
    </location>
</feature>
<protein>
    <recommendedName>
        <fullName evidence="9">Tetraspanin family protein</fullName>
    </recommendedName>
</protein>
<keyword evidence="4 6" id="KW-0472">Membrane</keyword>
<name>A0A078AEA3_STYLE</name>
<dbReference type="OMA" id="CKDEMIN"/>
<feature type="region of interest" description="Disordered" evidence="5">
    <location>
        <begin position="659"/>
        <end position="694"/>
    </location>
</feature>
<keyword evidence="2 6" id="KW-0812">Transmembrane</keyword>
<feature type="transmembrane region" description="Helical" evidence="6">
    <location>
        <begin position="408"/>
        <end position="430"/>
    </location>
</feature>
<keyword evidence="3 6" id="KW-1133">Transmembrane helix</keyword>
<evidence type="ECO:0000256" key="5">
    <source>
        <dbReference type="SAM" id="MobiDB-lite"/>
    </source>
</evidence>
<comment type="subcellular location">
    <subcellularLocation>
        <location evidence="1">Membrane</location>
        <topology evidence="1">Multi-pass membrane protein</topology>
    </subcellularLocation>
</comment>
<evidence type="ECO:0000313" key="8">
    <source>
        <dbReference type="Proteomes" id="UP000039865"/>
    </source>
</evidence>
<evidence type="ECO:0000256" key="4">
    <source>
        <dbReference type="ARBA" id="ARBA00023136"/>
    </source>
</evidence>